<name>A0ABW7WCB5_9NOCA</name>
<keyword evidence="6" id="KW-0235">DNA replication</keyword>
<evidence type="ECO:0000256" key="5">
    <source>
        <dbReference type="ARBA" id="ARBA00022839"/>
    </source>
</evidence>
<comment type="similarity">
    <text evidence="1 6">Belongs to the SbcD family.</text>
</comment>
<dbReference type="InterPro" id="IPR041796">
    <property type="entry name" value="Mre11_N"/>
</dbReference>
<protein>
    <recommendedName>
        <fullName evidence="2 6">Nuclease SbcCD subunit D</fullName>
    </recommendedName>
</protein>
<dbReference type="InterPro" id="IPR004843">
    <property type="entry name" value="Calcineurin-like_PHP"/>
</dbReference>
<evidence type="ECO:0000256" key="2">
    <source>
        <dbReference type="ARBA" id="ARBA00013365"/>
    </source>
</evidence>
<dbReference type="GO" id="GO:0004527">
    <property type="term" value="F:exonuclease activity"/>
    <property type="evidence" value="ECO:0007669"/>
    <property type="project" value="UniProtKB-KW"/>
</dbReference>
<organism evidence="8 9">
    <name type="scientific">Nocardia beijingensis</name>
    <dbReference type="NCBI Taxonomy" id="95162"/>
    <lineage>
        <taxon>Bacteria</taxon>
        <taxon>Bacillati</taxon>
        <taxon>Actinomycetota</taxon>
        <taxon>Actinomycetes</taxon>
        <taxon>Mycobacteriales</taxon>
        <taxon>Nocardiaceae</taxon>
        <taxon>Nocardia</taxon>
    </lineage>
</organism>
<reference evidence="8 9" key="1">
    <citation type="submission" date="2024-10" db="EMBL/GenBank/DDBJ databases">
        <title>The Natural Products Discovery Center: Release of the First 8490 Sequenced Strains for Exploring Actinobacteria Biosynthetic Diversity.</title>
        <authorList>
            <person name="Kalkreuter E."/>
            <person name="Kautsar S.A."/>
            <person name="Yang D."/>
            <person name="Bader C.D."/>
            <person name="Teijaro C.N."/>
            <person name="Fluegel L."/>
            <person name="Davis C.M."/>
            <person name="Simpson J.R."/>
            <person name="Lauterbach L."/>
            <person name="Steele A.D."/>
            <person name="Gui C."/>
            <person name="Meng S."/>
            <person name="Li G."/>
            <person name="Viehrig K."/>
            <person name="Ye F."/>
            <person name="Su P."/>
            <person name="Kiefer A.F."/>
            <person name="Nichols A."/>
            <person name="Cepeda A.J."/>
            <person name="Yan W."/>
            <person name="Fan B."/>
            <person name="Jiang Y."/>
            <person name="Adhikari A."/>
            <person name="Zheng C.-J."/>
            <person name="Schuster L."/>
            <person name="Cowan T.M."/>
            <person name="Smanski M.J."/>
            <person name="Chevrette M.G."/>
            <person name="De Carvalho L.P.S."/>
            <person name="Shen B."/>
        </authorList>
    </citation>
    <scope>NUCLEOTIDE SEQUENCE [LARGE SCALE GENOMIC DNA]</scope>
    <source>
        <strain evidence="8 9">NPDC019626</strain>
    </source>
</reference>
<evidence type="ECO:0000256" key="1">
    <source>
        <dbReference type="ARBA" id="ARBA00010555"/>
    </source>
</evidence>
<keyword evidence="5 6" id="KW-0269">Exonuclease</keyword>
<dbReference type="PANTHER" id="PTHR30337">
    <property type="entry name" value="COMPONENT OF ATP-DEPENDENT DSDNA EXONUCLEASE"/>
    <property type="match status" value="1"/>
</dbReference>
<dbReference type="Gene3D" id="3.60.21.10">
    <property type="match status" value="1"/>
</dbReference>
<keyword evidence="6" id="KW-0255">Endonuclease</keyword>
<evidence type="ECO:0000256" key="4">
    <source>
        <dbReference type="ARBA" id="ARBA00022801"/>
    </source>
</evidence>
<keyword evidence="4 6" id="KW-0378">Hydrolase</keyword>
<comment type="caution">
    <text evidence="8">The sequence shown here is derived from an EMBL/GenBank/DDBJ whole genome shotgun (WGS) entry which is preliminary data.</text>
</comment>
<dbReference type="Proteomes" id="UP001611450">
    <property type="component" value="Unassembled WGS sequence"/>
</dbReference>
<dbReference type="InterPro" id="IPR004593">
    <property type="entry name" value="SbcD"/>
</dbReference>
<evidence type="ECO:0000313" key="9">
    <source>
        <dbReference type="Proteomes" id="UP001611450"/>
    </source>
</evidence>
<sequence length="500" mass="53855">MRILHTSDWHIGFRMRGMPLLAAQQVMLVGEIPALAEEWEVDLVVVAGDIYDKTDPSEAEVAVCQDAFAAIRAAGAELLVIAGNHDSPIRLGAGAVFTAAGGLHLVTSVAGIGRPVLFEDEHGPVAVYGIPYLQFAGSELDSDAGRSHADRWRAAMTRVRADLTARPGARSVVVGHVSVADPTERGPERLRVGGRHTVPIEVFGGIDYVALGDLHWPHAVSRAVRYSGSPLPYIYDFGPRPIDFDPPKSVCIVDLGADGLTSTTEVALLMPSGLIQAEGTLAELTAGTRSLDYVRATLTDAVRPSGAWKQLRRRFPFLVRAEWIDPVAANVTPLHPDETEPHTSLATSMPVTGAIWRGFYGEMDQPCLRCGAHAGRPCFQIRSALGASTINTFHRERGLNEAELAQLGYQPYEVDDHGTHRQLWRTEGQWQVQRDGCHALPPAPAEQPSPAGSRLSGSEICAAPGCVAALKQRRGGRPALYCSGKCRVRAHRARTPVATA</sequence>
<dbReference type="InterPro" id="IPR050535">
    <property type="entry name" value="DNA_Repair-Maintenance_Comp"/>
</dbReference>
<evidence type="ECO:0000313" key="8">
    <source>
        <dbReference type="EMBL" id="MFI2320609.1"/>
    </source>
</evidence>
<comment type="function">
    <text evidence="6">SbcCD cleaves DNA hairpin structures. These structures can inhibit DNA replication and are intermediates in certain DNA recombination reactions. The complex acts as a 3'-&gt;5' double strand exonuclease that can open hairpins. It also has a 5' single-strand endonuclease activity.</text>
</comment>
<keyword evidence="9" id="KW-1185">Reference proteome</keyword>
<evidence type="ECO:0000259" key="7">
    <source>
        <dbReference type="Pfam" id="PF00149"/>
    </source>
</evidence>
<dbReference type="SUPFAM" id="SSF56300">
    <property type="entry name" value="Metallo-dependent phosphatases"/>
    <property type="match status" value="1"/>
</dbReference>
<keyword evidence="3 6" id="KW-0540">Nuclease</keyword>
<keyword evidence="6" id="KW-0233">DNA recombination</keyword>
<proteinExistence type="inferred from homology"/>
<dbReference type="Pfam" id="PF00149">
    <property type="entry name" value="Metallophos"/>
    <property type="match status" value="1"/>
</dbReference>
<evidence type="ECO:0000256" key="6">
    <source>
        <dbReference type="RuleBase" id="RU363069"/>
    </source>
</evidence>
<evidence type="ECO:0000256" key="3">
    <source>
        <dbReference type="ARBA" id="ARBA00022722"/>
    </source>
</evidence>
<dbReference type="PANTHER" id="PTHR30337:SF0">
    <property type="entry name" value="NUCLEASE SBCCD SUBUNIT D"/>
    <property type="match status" value="1"/>
</dbReference>
<dbReference type="RefSeq" id="WP_396945007.1">
    <property type="nucleotide sequence ID" value="NZ_JBIRXV010000001.1"/>
</dbReference>
<accession>A0ABW7WCB5</accession>
<dbReference type="EMBL" id="JBIRXV010000001">
    <property type="protein sequence ID" value="MFI2320609.1"/>
    <property type="molecule type" value="Genomic_DNA"/>
</dbReference>
<dbReference type="CDD" id="cd00840">
    <property type="entry name" value="MPP_Mre11_N"/>
    <property type="match status" value="1"/>
</dbReference>
<gene>
    <name evidence="6" type="primary">sbcD</name>
    <name evidence="8" type="ORF">ACH47G_08970</name>
</gene>
<dbReference type="InterPro" id="IPR029052">
    <property type="entry name" value="Metallo-depent_PP-like"/>
</dbReference>
<dbReference type="NCBIfam" id="TIGR00619">
    <property type="entry name" value="sbcd"/>
    <property type="match status" value="1"/>
</dbReference>
<feature type="domain" description="Calcineurin-like phosphoesterase" evidence="7">
    <location>
        <begin position="1"/>
        <end position="216"/>
    </location>
</feature>
<comment type="subunit">
    <text evidence="6">Heterodimer of SbcC and SbcD.</text>
</comment>